<evidence type="ECO:0000256" key="3">
    <source>
        <dbReference type="ARBA" id="ARBA00022692"/>
    </source>
</evidence>
<dbReference type="InterPro" id="IPR032692">
    <property type="entry name" value="YccS_N"/>
</dbReference>
<evidence type="ECO:0000313" key="11">
    <source>
        <dbReference type="Proteomes" id="UP000218267"/>
    </source>
</evidence>
<protein>
    <submittedName>
        <fullName evidence="10">Uncharacterized protein</fullName>
    </submittedName>
</protein>
<keyword evidence="2" id="KW-1003">Cell membrane</keyword>
<comment type="similarity">
    <text evidence="6">Belongs to the YccS/YhfK family.</text>
</comment>
<evidence type="ECO:0000256" key="7">
    <source>
        <dbReference type="SAM" id="Phobius"/>
    </source>
</evidence>
<feature type="transmembrane region" description="Helical" evidence="7">
    <location>
        <begin position="152"/>
        <end position="174"/>
    </location>
</feature>
<dbReference type="KEGG" id="mbas:ALGA_0481"/>
<organism evidence="10 11">
    <name type="scientific">Labilibaculum antarcticum</name>
    <dbReference type="NCBI Taxonomy" id="1717717"/>
    <lineage>
        <taxon>Bacteria</taxon>
        <taxon>Pseudomonadati</taxon>
        <taxon>Bacteroidota</taxon>
        <taxon>Bacteroidia</taxon>
        <taxon>Marinilabiliales</taxon>
        <taxon>Marinifilaceae</taxon>
        <taxon>Labilibaculum</taxon>
    </lineage>
</organism>
<evidence type="ECO:0000256" key="6">
    <source>
        <dbReference type="ARBA" id="ARBA00043993"/>
    </source>
</evidence>
<dbReference type="AlphaFoldDB" id="A0A1Y1CEX4"/>
<evidence type="ECO:0000256" key="2">
    <source>
        <dbReference type="ARBA" id="ARBA00022475"/>
    </source>
</evidence>
<gene>
    <name evidence="10" type="ORF">ALGA_0481</name>
</gene>
<evidence type="ECO:0000259" key="8">
    <source>
        <dbReference type="Pfam" id="PF12805"/>
    </source>
</evidence>
<feature type="transmembrane region" description="Helical" evidence="7">
    <location>
        <begin position="446"/>
        <end position="477"/>
    </location>
</feature>
<evidence type="ECO:0000256" key="4">
    <source>
        <dbReference type="ARBA" id="ARBA00022989"/>
    </source>
</evidence>
<dbReference type="GO" id="GO:0005886">
    <property type="term" value="C:plasma membrane"/>
    <property type="evidence" value="ECO:0007669"/>
    <property type="project" value="UniProtKB-SubCell"/>
</dbReference>
<evidence type="ECO:0000313" key="10">
    <source>
        <dbReference type="EMBL" id="BAX78874.1"/>
    </source>
</evidence>
<feature type="domain" description="Integral membrane protein YccS N-terminal" evidence="8">
    <location>
        <begin position="81"/>
        <end position="349"/>
    </location>
</feature>
<evidence type="ECO:0000256" key="1">
    <source>
        <dbReference type="ARBA" id="ARBA00004651"/>
    </source>
</evidence>
<keyword evidence="11" id="KW-1185">Reference proteome</keyword>
<proteinExistence type="inferred from homology"/>
<feature type="domain" description="Integral membrane bound transporter" evidence="9">
    <location>
        <begin position="404"/>
        <end position="527"/>
    </location>
</feature>
<dbReference type="RefSeq" id="WP_231706032.1">
    <property type="nucleotide sequence ID" value="NZ_AP018042.1"/>
</dbReference>
<dbReference type="InterPro" id="IPR010020">
    <property type="entry name" value="Integral_membrane_YCCS_YHJK"/>
</dbReference>
<reference evidence="10 11" key="1">
    <citation type="journal article" date="2018" name="Mar. Genomics">
        <title>Complete genome sequence of Marinifilaceae bacterium strain SPP2, isolated from the Antarctic marine sediment.</title>
        <authorList>
            <person name="Watanabe M."/>
            <person name="Kojima H."/>
            <person name="Fukui M."/>
        </authorList>
    </citation>
    <scope>NUCLEOTIDE SEQUENCE [LARGE SCALE GENOMIC DNA]</scope>
    <source>
        <strain evidence="10 11">SPP2</strain>
    </source>
</reference>
<dbReference type="EMBL" id="AP018042">
    <property type="protein sequence ID" value="BAX78874.1"/>
    <property type="molecule type" value="Genomic_DNA"/>
</dbReference>
<dbReference type="PANTHER" id="PTHR30509:SF9">
    <property type="entry name" value="MULTIDRUG RESISTANCE PROTEIN MDTO"/>
    <property type="match status" value="1"/>
</dbReference>
<feature type="transmembrane region" description="Helical" evidence="7">
    <location>
        <begin position="393"/>
        <end position="411"/>
    </location>
</feature>
<evidence type="ECO:0000259" key="9">
    <source>
        <dbReference type="Pfam" id="PF13515"/>
    </source>
</evidence>
<feature type="transmembrane region" description="Helical" evidence="7">
    <location>
        <begin position="129"/>
        <end position="146"/>
    </location>
</feature>
<sequence length="714" mass="80888">MRNKSTLDRFQGKGWYEFMIKNLWRYPNRLLAIKAAIAMSLLLIPFVVNGSAFMGVTLALGALAGALSETDDHPKGRVKALAITIISFIISSLSVELLLPHPILFGIGLIGSTITFIVVGGLSERYRGVTFGALLVGIYTMLGASISPDWYWQPMLLPAGALCYGILSLILLILRPNRLIEEQLAQGFEDLSLYMKEKARLFPSDAKSQEKIRGRLATLNIQFINSLERSKNVLNSYSDVLDDHNVLRPYLHQFVLLQSLHERASSSHERYDLLSDEPDNIEILEGLGQLLLQLSLACHEVSKSLLMGTTYHHSISLKWTISALKDKIKKQNSTAKSTNLSLLLQNLTQSHFSLQNMNYNLHSGLLPKVDRDPKSIRQKLREQLSWSHPRFRYAIRLSTCFIIGYILILTFDLEKGYWILLTSLFVCQPSYSETRQRLFQRIIGTLSGVVAGVLIVQILPTIAGQVLLLLVAAYAFFVWLRKNYAISVVFVTILVIAAFNLIAGRGVVVMEARVMDTLIGALLAIIVVRFMWPDWQYKHLPGLLSSALEKNRNYFSSILLEYKESNEDDLDYRVARHRANQADNALALSWRGMKLEPKRHQKFQKHAFSLTYLNHALLSYLSALGAHRGIKNYISDDQWEMFHNIEKELSKAVTSMQKLEACDSTQSLTKFIDDLGHKITELERGTERQKFVILYNIAEVTEQLLQEASQLAKE</sequence>
<dbReference type="Proteomes" id="UP000218267">
    <property type="component" value="Chromosome"/>
</dbReference>
<name>A0A1Y1CEX4_9BACT</name>
<dbReference type="NCBIfam" id="TIGR01666">
    <property type="entry name" value="YCCS"/>
    <property type="match status" value="1"/>
</dbReference>
<accession>A0A1Y1CEX4</accession>
<dbReference type="InterPro" id="IPR049453">
    <property type="entry name" value="Memb_transporter_dom"/>
</dbReference>
<feature type="transmembrane region" description="Helical" evidence="7">
    <location>
        <begin position="52"/>
        <end position="68"/>
    </location>
</feature>
<dbReference type="Pfam" id="PF12805">
    <property type="entry name" value="FUSC-like"/>
    <property type="match status" value="1"/>
</dbReference>
<feature type="transmembrane region" description="Helical" evidence="7">
    <location>
        <begin position="80"/>
        <end position="97"/>
    </location>
</feature>
<feature type="transmembrane region" description="Helical" evidence="7">
    <location>
        <begin position="29"/>
        <end position="46"/>
    </location>
</feature>
<feature type="transmembrane region" description="Helical" evidence="7">
    <location>
        <begin position="103"/>
        <end position="122"/>
    </location>
</feature>
<comment type="subcellular location">
    <subcellularLocation>
        <location evidence="1">Cell membrane</location>
        <topology evidence="1">Multi-pass membrane protein</topology>
    </subcellularLocation>
</comment>
<dbReference type="Pfam" id="PF13515">
    <property type="entry name" value="FUSC_2"/>
    <property type="match status" value="1"/>
</dbReference>
<evidence type="ECO:0000256" key="5">
    <source>
        <dbReference type="ARBA" id="ARBA00023136"/>
    </source>
</evidence>
<reference evidence="11" key="2">
    <citation type="journal article" date="2020" name="Antonie Van Leeuwenhoek">
        <title>Labilibaculum antarcticum sp. nov., a novel facultative anaerobic, psychrotorelant bacterium isolated from marine sediment of Antarctica.</title>
        <authorList>
            <person name="Watanabe M."/>
            <person name="Kojima H."/>
            <person name="Fukui M."/>
        </authorList>
    </citation>
    <scope>NUCLEOTIDE SEQUENCE [LARGE SCALE GENOMIC DNA]</scope>
    <source>
        <strain evidence="11">SPP2</strain>
    </source>
</reference>
<dbReference type="NCBIfam" id="TIGR01667">
    <property type="entry name" value="YCCS_YHFK"/>
    <property type="match status" value="1"/>
</dbReference>
<keyword evidence="5 7" id="KW-0472">Membrane</keyword>
<dbReference type="PANTHER" id="PTHR30509">
    <property type="entry name" value="P-HYDROXYBENZOIC ACID EFFLUX PUMP SUBUNIT-RELATED"/>
    <property type="match status" value="1"/>
</dbReference>
<dbReference type="InterPro" id="IPR010019">
    <property type="entry name" value="Integral_membrane_YccS"/>
</dbReference>
<feature type="transmembrane region" description="Helical" evidence="7">
    <location>
        <begin position="483"/>
        <end position="502"/>
    </location>
</feature>
<keyword evidence="4 7" id="KW-1133">Transmembrane helix</keyword>
<keyword evidence="3 7" id="KW-0812">Transmembrane</keyword>